<accession>A0A517NQG5</accession>
<evidence type="ECO:0000313" key="6">
    <source>
        <dbReference type="Proteomes" id="UP000319817"/>
    </source>
</evidence>
<feature type="domain" description="Periplasmic binding protein" evidence="4">
    <location>
        <begin position="50"/>
        <end position="316"/>
    </location>
</feature>
<dbReference type="GO" id="GO:0030246">
    <property type="term" value="F:carbohydrate binding"/>
    <property type="evidence" value="ECO:0007669"/>
    <property type="project" value="TreeGrafter"/>
</dbReference>
<protein>
    <submittedName>
        <fullName evidence="5">D-ribose-binding periplasmic protein</fullName>
    </submittedName>
</protein>
<evidence type="ECO:0000256" key="2">
    <source>
        <dbReference type="ARBA" id="ARBA00007639"/>
    </source>
</evidence>
<feature type="signal peptide" evidence="3">
    <location>
        <begin position="1"/>
        <end position="28"/>
    </location>
</feature>
<evidence type="ECO:0000256" key="1">
    <source>
        <dbReference type="ARBA" id="ARBA00004196"/>
    </source>
</evidence>
<keyword evidence="3" id="KW-0732">Signal</keyword>
<dbReference type="PANTHER" id="PTHR30036">
    <property type="entry name" value="D-XYLOSE-BINDING PERIPLASMIC PROTEIN"/>
    <property type="match status" value="1"/>
</dbReference>
<dbReference type="Gene3D" id="3.40.50.2300">
    <property type="match status" value="2"/>
</dbReference>
<dbReference type="Pfam" id="PF13407">
    <property type="entry name" value="Peripla_BP_4"/>
    <property type="match status" value="1"/>
</dbReference>
<evidence type="ECO:0000259" key="4">
    <source>
        <dbReference type="Pfam" id="PF13407"/>
    </source>
</evidence>
<dbReference type="Proteomes" id="UP000319817">
    <property type="component" value="Chromosome"/>
</dbReference>
<dbReference type="EMBL" id="CP036526">
    <property type="protein sequence ID" value="QDT09361.1"/>
    <property type="molecule type" value="Genomic_DNA"/>
</dbReference>
<dbReference type="InterPro" id="IPR050555">
    <property type="entry name" value="Bact_Solute-Bind_Prot2"/>
</dbReference>
<dbReference type="PANTHER" id="PTHR30036:SF7">
    <property type="entry name" value="ABC TRANSPORTER PERIPLASMIC-BINDING PROTEIN YPHF"/>
    <property type="match status" value="1"/>
</dbReference>
<proteinExistence type="inferred from homology"/>
<comment type="subcellular location">
    <subcellularLocation>
        <location evidence="1">Cell envelope</location>
    </subcellularLocation>
</comment>
<feature type="chain" id="PRO_5022026791" evidence="3">
    <location>
        <begin position="29"/>
        <end position="351"/>
    </location>
</feature>
<dbReference type="RefSeq" id="WP_419189738.1">
    <property type="nucleotide sequence ID" value="NZ_CP036526.1"/>
</dbReference>
<dbReference type="SUPFAM" id="SSF53822">
    <property type="entry name" value="Periplasmic binding protein-like I"/>
    <property type="match status" value="1"/>
</dbReference>
<evidence type="ECO:0000313" key="5">
    <source>
        <dbReference type="EMBL" id="QDT09361.1"/>
    </source>
</evidence>
<evidence type="ECO:0000256" key="3">
    <source>
        <dbReference type="SAM" id="SignalP"/>
    </source>
</evidence>
<sequence length="351" mass="38186" precursor="true">MVSFRVRGRVYRRLVCLMFACFVLTLNGCGSDSSSSTTSTADEGDRAKIAFVTNQIASFWNIAKVGAEDAGKDFDVDVDVRMPADATAVEQKRIVEDLISGGIDALAISPIDADNQIELLNNWAEKIPLVTHDSDAPESNRLMYIGMDNYTAGRMCGELIKKALPEGGEIMLTIGRLAQDNSKRRRQGVIDVLVGRDSMPESCDPTGDVIKAGKYTILDTLLDQGVSTVAKQKAEDAITTYPKIAAMVGLFAYNPPALLQAIKSQNRPDIKIIGFDEDEITLQGIKDGTVTGTVVQDPYSYGYKSVEVLKAILDGDNSVIPEGKFVDIPARAITKENVDEFWDDLKSKMGS</sequence>
<keyword evidence="6" id="KW-1185">Reference proteome</keyword>
<reference evidence="5 6" key="1">
    <citation type="submission" date="2019-02" db="EMBL/GenBank/DDBJ databases">
        <title>Deep-cultivation of Planctomycetes and their phenomic and genomic characterization uncovers novel biology.</title>
        <authorList>
            <person name="Wiegand S."/>
            <person name="Jogler M."/>
            <person name="Boedeker C."/>
            <person name="Pinto D."/>
            <person name="Vollmers J."/>
            <person name="Rivas-Marin E."/>
            <person name="Kohn T."/>
            <person name="Peeters S.H."/>
            <person name="Heuer A."/>
            <person name="Rast P."/>
            <person name="Oberbeckmann S."/>
            <person name="Bunk B."/>
            <person name="Jeske O."/>
            <person name="Meyerdierks A."/>
            <person name="Storesund J.E."/>
            <person name="Kallscheuer N."/>
            <person name="Luecker S."/>
            <person name="Lage O.M."/>
            <person name="Pohl T."/>
            <person name="Merkel B.J."/>
            <person name="Hornburger P."/>
            <person name="Mueller R.-W."/>
            <person name="Bruemmer F."/>
            <person name="Labrenz M."/>
            <person name="Spormann A.M."/>
            <person name="Op den Camp H."/>
            <person name="Overmann J."/>
            <person name="Amann R."/>
            <person name="Jetten M.S.M."/>
            <person name="Mascher T."/>
            <person name="Medema M.H."/>
            <person name="Devos D.P."/>
            <person name="Kaster A.-K."/>
            <person name="Ovreas L."/>
            <person name="Rohde M."/>
            <person name="Galperin M.Y."/>
            <person name="Jogler C."/>
        </authorList>
    </citation>
    <scope>NUCLEOTIDE SEQUENCE [LARGE SCALE GENOMIC DNA]</scope>
    <source>
        <strain evidence="5 6">K23_9</strain>
    </source>
</reference>
<dbReference type="GO" id="GO:0030288">
    <property type="term" value="C:outer membrane-bounded periplasmic space"/>
    <property type="evidence" value="ECO:0007669"/>
    <property type="project" value="TreeGrafter"/>
</dbReference>
<dbReference type="InterPro" id="IPR028082">
    <property type="entry name" value="Peripla_BP_I"/>
</dbReference>
<dbReference type="AlphaFoldDB" id="A0A517NQG5"/>
<gene>
    <name evidence="5" type="primary">rbsB_1</name>
    <name evidence="5" type="ORF">K239x_13070</name>
</gene>
<dbReference type="InterPro" id="IPR025997">
    <property type="entry name" value="SBP_2_dom"/>
</dbReference>
<name>A0A517NQG5_9BACT</name>
<dbReference type="CDD" id="cd06314">
    <property type="entry name" value="PBP1_tmGBP"/>
    <property type="match status" value="1"/>
</dbReference>
<comment type="similarity">
    <text evidence="2">Belongs to the bacterial solute-binding protein 2 family.</text>
</comment>
<organism evidence="5 6">
    <name type="scientific">Stieleria marina</name>
    <dbReference type="NCBI Taxonomy" id="1930275"/>
    <lineage>
        <taxon>Bacteria</taxon>
        <taxon>Pseudomonadati</taxon>
        <taxon>Planctomycetota</taxon>
        <taxon>Planctomycetia</taxon>
        <taxon>Pirellulales</taxon>
        <taxon>Pirellulaceae</taxon>
        <taxon>Stieleria</taxon>
    </lineage>
</organism>